<evidence type="ECO:0000313" key="3">
    <source>
        <dbReference type="EMBL" id="HIY20983.1"/>
    </source>
</evidence>
<dbReference type="Pfam" id="PF16112">
    <property type="entry name" value="DUF4830"/>
    <property type="match status" value="1"/>
</dbReference>
<feature type="domain" description="DUF4830" evidence="2">
    <location>
        <begin position="60"/>
        <end position="142"/>
    </location>
</feature>
<feature type="chain" id="PRO_5039389431" evidence="1">
    <location>
        <begin position="34"/>
        <end position="157"/>
    </location>
</feature>
<sequence>MFIFTARLTRGRIAAGVAAAALLCGAVFTAASALGGRGVAASAAVSPKNIRTNQDRVAYLASYGWEVSPDPVAVEELILPEEADETYQSYLDLQAGQGFDLEQYAGKRVKRYTYTVLNYPTGEEHIQANLLLYRNTVVGGDILCTDLEGFLHGLAMP</sequence>
<reference evidence="3" key="2">
    <citation type="submission" date="2021-04" db="EMBL/GenBank/DDBJ databases">
        <authorList>
            <person name="Gilroy R."/>
        </authorList>
    </citation>
    <scope>NUCLEOTIDE SEQUENCE</scope>
    <source>
        <strain evidence="3">ChiBcec16_6824</strain>
    </source>
</reference>
<keyword evidence="1" id="KW-0732">Signal</keyword>
<reference evidence="3" key="1">
    <citation type="journal article" date="2021" name="PeerJ">
        <title>Extensive microbial diversity within the chicken gut microbiome revealed by metagenomics and culture.</title>
        <authorList>
            <person name="Gilroy R."/>
            <person name="Ravi A."/>
            <person name="Getino M."/>
            <person name="Pursley I."/>
            <person name="Horton D.L."/>
            <person name="Alikhan N.F."/>
            <person name="Baker D."/>
            <person name="Gharbi K."/>
            <person name="Hall N."/>
            <person name="Watson M."/>
            <person name="Adriaenssens E.M."/>
            <person name="Foster-Nyarko E."/>
            <person name="Jarju S."/>
            <person name="Secka A."/>
            <person name="Antonio M."/>
            <person name="Oren A."/>
            <person name="Chaudhuri R.R."/>
            <person name="La Ragione R."/>
            <person name="Hildebrand F."/>
            <person name="Pallen M.J."/>
        </authorList>
    </citation>
    <scope>NUCLEOTIDE SEQUENCE</scope>
    <source>
        <strain evidence="3">ChiBcec16_6824</strain>
    </source>
</reference>
<comment type="caution">
    <text evidence="3">The sequence shown here is derived from an EMBL/GenBank/DDBJ whole genome shotgun (WGS) entry which is preliminary data.</text>
</comment>
<evidence type="ECO:0000256" key="1">
    <source>
        <dbReference type="SAM" id="SignalP"/>
    </source>
</evidence>
<dbReference type="EMBL" id="DXDX01000067">
    <property type="protein sequence ID" value="HIY20983.1"/>
    <property type="molecule type" value="Genomic_DNA"/>
</dbReference>
<feature type="signal peptide" evidence="1">
    <location>
        <begin position="1"/>
        <end position="33"/>
    </location>
</feature>
<dbReference type="InterPro" id="IPR032257">
    <property type="entry name" value="DUF4830"/>
</dbReference>
<gene>
    <name evidence="3" type="ORF">H9841_03660</name>
</gene>
<evidence type="ECO:0000313" key="4">
    <source>
        <dbReference type="Proteomes" id="UP000823868"/>
    </source>
</evidence>
<evidence type="ECO:0000259" key="2">
    <source>
        <dbReference type="Pfam" id="PF16112"/>
    </source>
</evidence>
<name>A0A9D1Y823_9FIRM</name>
<accession>A0A9D1Y823</accession>
<dbReference type="AlphaFoldDB" id="A0A9D1Y823"/>
<organism evidence="3 4">
    <name type="scientific">Candidatus Flavonifractor merdigallinarum</name>
    <dbReference type="NCBI Taxonomy" id="2838589"/>
    <lineage>
        <taxon>Bacteria</taxon>
        <taxon>Bacillati</taxon>
        <taxon>Bacillota</taxon>
        <taxon>Clostridia</taxon>
        <taxon>Eubacteriales</taxon>
        <taxon>Oscillospiraceae</taxon>
        <taxon>Flavonifractor</taxon>
    </lineage>
</organism>
<protein>
    <submittedName>
        <fullName evidence="3">DUF4830 domain-containing protein</fullName>
    </submittedName>
</protein>
<dbReference type="Proteomes" id="UP000823868">
    <property type="component" value="Unassembled WGS sequence"/>
</dbReference>
<proteinExistence type="predicted"/>